<name>A0ABQ7S6L0_9ACAR</name>
<dbReference type="InterPro" id="IPR047867">
    <property type="entry name" value="Ribosomal_uL22_bac/org-type"/>
</dbReference>
<dbReference type="PANTHER" id="PTHR13501:SF8">
    <property type="entry name" value="LARGE RIBOSOMAL SUBUNIT PROTEIN UL22M"/>
    <property type="match status" value="1"/>
</dbReference>
<evidence type="ECO:0000256" key="2">
    <source>
        <dbReference type="ARBA" id="ARBA00022980"/>
    </source>
</evidence>
<sequence>APIWVGSYRIRNVDEFRDTFPKPKRWPRKNEIFEPPQTDPNEPRRPATFHYYRANIKYSPKKMWYIVKFIRGMSIDEAIKQLSFIEKKGALIAKECLLDAQQQAVKKHHFEYKSNMWIEEALCTKGLVVKGLRKHARMRFGIINYFYVHLQLKLTEGLPPKDYYLPEKDGNDLLKDYYKELRDRKLLLTP</sequence>
<keyword evidence="3 6" id="KW-0687">Ribonucleoprotein</keyword>
<feature type="non-terminal residue" evidence="7">
    <location>
        <position position="1"/>
    </location>
</feature>
<dbReference type="Gene3D" id="3.90.470.10">
    <property type="entry name" value="Ribosomal protein L22/L17"/>
    <property type="match status" value="1"/>
</dbReference>
<reference evidence="7 8" key="1">
    <citation type="submission" date="2020-10" db="EMBL/GenBank/DDBJ databases">
        <authorList>
            <person name="Klimov P.B."/>
            <person name="Dyachkov S.M."/>
            <person name="Chetverikov P.E."/>
        </authorList>
    </citation>
    <scope>NUCLEOTIDE SEQUENCE [LARGE SCALE GENOMIC DNA]</scope>
    <source>
        <strain evidence="7">BMOC 18-1129-001#AD2665</strain>
        <tissue evidence="7">Entire mites</tissue>
    </source>
</reference>
<dbReference type="PANTHER" id="PTHR13501">
    <property type="entry name" value="CHLOROPLAST 50S RIBOSOMAL PROTEIN L22-RELATED"/>
    <property type="match status" value="1"/>
</dbReference>
<evidence type="ECO:0000256" key="1">
    <source>
        <dbReference type="ARBA" id="ARBA00009451"/>
    </source>
</evidence>
<gene>
    <name evidence="7" type="primary">mRpL22</name>
    <name evidence="7" type="ORF">GZH46_02486</name>
</gene>
<keyword evidence="2 6" id="KW-0689">Ribosomal protein</keyword>
<dbReference type="InterPro" id="IPR001063">
    <property type="entry name" value="Ribosomal_uL22"/>
</dbReference>
<dbReference type="GO" id="GO:0005840">
    <property type="term" value="C:ribosome"/>
    <property type="evidence" value="ECO:0007669"/>
    <property type="project" value="UniProtKB-KW"/>
</dbReference>
<comment type="similarity">
    <text evidence="1 6">Belongs to the universal ribosomal protein uL22 family.</text>
</comment>
<dbReference type="InterPro" id="IPR036394">
    <property type="entry name" value="Ribosomal_uL22_sf"/>
</dbReference>
<proteinExistence type="inferred from homology"/>
<dbReference type="EMBL" id="JAIFTH010000748">
    <property type="protein sequence ID" value="KAG9509006.1"/>
    <property type="molecule type" value="Genomic_DNA"/>
</dbReference>
<organism evidence="7 8">
    <name type="scientific">Fragariocoptes setiger</name>
    <dbReference type="NCBI Taxonomy" id="1670756"/>
    <lineage>
        <taxon>Eukaryota</taxon>
        <taxon>Metazoa</taxon>
        <taxon>Ecdysozoa</taxon>
        <taxon>Arthropoda</taxon>
        <taxon>Chelicerata</taxon>
        <taxon>Arachnida</taxon>
        <taxon>Acari</taxon>
        <taxon>Acariformes</taxon>
        <taxon>Trombidiformes</taxon>
        <taxon>Prostigmata</taxon>
        <taxon>Eupodina</taxon>
        <taxon>Eriophyoidea</taxon>
        <taxon>Phytoptidae</taxon>
        <taxon>Fragariocoptes</taxon>
    </lineage>
</organism>
<keyword evidence="8" id="KW-1185">Reference proteome</keyword>
<evidence type="ECO:0000256" key="4">
    <source>
        <dbReference type="ARBA" id="ARBA00035286"/>
    </source>
</evidence>
<evidence type="ECO:0000256" key="6">
    <source>
        <dbReference type="RuleBase" id="RU004005"/>
    </source>
</evidence>
<protein>
    <recommendedName>
        <fullName evidence="4">Large ribosomal subunit protein uL22m</fullName>
    </recommendedName>
    <alternativeName>
        <fullName evidence="5">39S ribosomal protein L22, mitochondrial</fullName>
    </alternativeName>
</protein>
<comment type="caution">
    <text evidence="7">The sequence shown here is derived from an EMBL/GenBank/DDBJ whole genome shotgun (WGS) entry which is preliminary data.</text>
</comment>
<evidence type="ECO:0000256" key="3">
    <source>
        <dbReference type="ARBA" id="ARBA00023274"/>
    </source>
</evidence>
<dbReference type="Pfam" id="PF00237">
    <property type="entry name" value="Ribosomal_L22"/>
    <property type="match status" value="1"/>
</dbReference>
<dbReference type="Proteomes" id="UP000825002">
    <property type="component" value="Unassembled WGS sequence"/>
</dbReference>
<dbReference type="SUPFAM" id="SSF54843">
    <property type="entry name" value="Ribosomal protein L22"/>
    <property type="match status" value="1"/>
</dbReference>
<evidence type="ECO:0000313" key="8">
    <source>
        <dbReference type="Proteomes" id="UP000825002"/>
    </source>
</evidence>
<dbReference type="CDD" id="cd00336">
    <property type="entry name" value="Ribosomal_L22"/>
    <property type="match status" value="1"/>
</dbReference>
<evidence type="ECO:0000256" key="5">
    <source>
        <dbReference type="ARBA" id="ARBA00035506"/>
    </source>
</evidence>
<evidence type="ECO:0000313" key="7">
    <source>
        <dbReference type="EMBL" id="KAG9509006.1"/>
    </source>
</evidence>
<accession>A0ABQ7S6L0</accession>